<dbReference type="InterPro" id="IPR038328">
    <property type="entry name" value="IL-34_sf"/>
</dbReference>
<keyword evidence="4" id="KW-1185">Reference proteome</keyword>
<dbReference type="KEGG" id="pki:111851859"/>
<reference evidence="3" key="1">
    <citation type="submission" date="2025-08" db="UniProtKB">
        <authorList>
            <consortium name="Ensembl"/>
        </authorList>
    </citation>
    <scope>IDENTIFICATION</scope>
</reference>
<dbReference type="AlphaFoldDB" id="A0A3B3RF39"/>
<accession>A0A3B3RF39</accession>
<evidence type="ECO:0000313" key="4">
    <source>
        <dbReference type="Proteomes" id="UP000261540"/>
    </source>
</evidence>
<keyword evidence="2" id="KW-0732">Signal</keyword>
<organism evidence="3 4">
    <name type="scientific">Paramormyrops kingsleyae</name>
    <dbReference type="NCBI Taxonomy" id="1676925"/>
    <lineage>
        <taxon>Eukaryota</taxon>
        <taxon>Metazoa</taxon>
        <taxon>Chordata</taxon>
        <taxon>Craniata</taxon>
        <taxon>Vertebrata</taxon>
        <taxon>Euteleostomi</taxon>
        <taxon>Actinopterygii</taxon>
        <taxon>Neopterygii</taxon>
        <taxon>Teleostei</taxon>
        <taxon>Osteoglossocephala</taxon>
        <taxon>Osteoglossomorpha</taxon>
        <taxon>Osteoglossiformes</taxon>
        <taxon>Mormyridae</taxon>
        <taxon>Paramormyrops</taxon>
    </lineage>
</organism>
<name>A0A3B3RF39_9TELE</name>
<dbReference type="STRING" id="1676925.ENSPKIP00000016515"/>
<reference evidence="3" key="2">
    <citation type="submission" date="2025-09" db="UniProtKB">
        <authorList>
            <consortium name="Ensembl"/>
        </authorList>
    </citation>
    <scope>IDENTIFICATION</scope>
</reference>
<feature type="chain" id="PRO_5017345278" evidence="2">
    <location>
        <begin position="18"/>
        <end position="229"/>
    </location>
</feature>
<dbReference type="PRINTS" id="PR01938">
    <property type="entry name" value="INTRLEUKIN34"/>
</dbReference>
<dbReference type="GO" id="GO:0005615">
    <property type="term" value="C:extracellular space"/>
    <property type="evidence" value="ECO:0007669"/>
    <property type="project" value="InterPro"/>
</dbReference>
<dbReference type="InterPro" id="IPR020415">
    <property type="entry name" value="IL-34"/>
</dbReference>
<feature type="region of interest" description="Disordered" evidence="1">
    <location>
        <begin position="204"/>
        <end position="229"/>
    </location>
</feature>
<dbReference type="GeneTree" id="ENSGT00940000168336"/>
<dbReference type="PANTHER" id="PTHR28606">
    <property type="entry name" value="INTERLEUKIN-34"/>
    <property type="match status" value="1"/>
</dbReference>
<sequence>MTHPSWILGIFFVYAATVQINSPPDPPCGSGNLCKALCTLRNYLNFTNRRTFMSYNFPLNYTIRVHYEEIFRFNNISQLRSSVPDLPEENLQELWLEVYMEVLKKVLKVLPQKHPSHKYTFHLEKLFRDVQQISSFQMEHLAQIQKILANMKDPNTKMWKSVKPKALMDNCYRTMHCLFPHCFPTENKQADYCSFHYWKMSSKRPKNLEGSTSAVMENDRQPPTRHGRK</sequence>
<dbReference type="Ensembl" id="ENSPKIT00000041010.1">
    <property type="protein sequence ID" value="ENSPKIP00000016515.1"/>
    <property type="gene ID" value="ENSPKIG00000002808.1"/>
</dbReference>
<feature type="signal peptide" evidence="2">
    <location>
        <begin position="1"/>
        <end position="17"/>
    </location>
</feature>
<evidence type="ECO:0000256" key="2">
    <source>
        <dbReference type="SAM" id="SignalP"/>
    </source>
</evidence>
<dbReference type="RefSeq" id="XP_023682919.1">
    <property type="nucleotide sequence ID" value="XM_023827151.2"/>
</dbReference>
<dbReference type="GO" id="GO:0045651">
    <property type="term" value="P:positive regulation of macrophage differentiation"/>
    <property type="evidence" value="ECO:0007669"/>
    <property type="project" value="TreeGrafter"/>
</dbReference>
<dbReference type="GO" id="GO:0008284">
    <property type="term" value="P:positive regulation of cell population proliferation"/>
    <property type="evidence" value="ECO:0007669"/>
    <property type="project" value="InterPro"/>
</dbReference>
<dbReference type="Proteomes" id="UP000261540">
    <property type="component" value="Unplaced"/>
</dbReference>
<dbReference type="PANTHER" id="PTHR28606:SF1">
    <property type="entry name" value="INTERLEUKIN-34"/>
    <property type="match status" value="1"/>
</dbReference>
<proteinExistence type="predicted"/>
<dbReference type="Gene3D" id="1.20.1250.80">
    <property type="entry name" value="Interleukin-34"/>
    <property type="match status" value="1"/>
</dbReference>
<evidence type="ECO:0000313" key="3">
    <source>
        <dbReference type="Ensembl" id="ENSPKIP00000016515.1"/>
    </source>
</evidence>
<dbReference type="GO" id="GO:0005157">
    <property type="term" value="F:macrophage colony-stimulating factor receptor binding"/>
    <property type="evidence" value="ECO:0007669"/>
    <property type="project" value="InterPro"/>
</dbReference>
<protein>
    <submittedName>
        <fullName evidence="3">Interleukin 34</fullName>
    </submittedName>
</protein>
<dbReference type="GO" id="GO:0045657">
    <property type="term" value="P:positive regulation of monocyte differentiation"/>
    <property type="evidence" value="ECO:0007669"/>
    <property type="project" value="TreeGrafter"/>
</dbReference>
<dbReference type="OrthoDB" id="9902423at2759"/>
<evidence type="ECO:0000256" key="1">
    <source>
        <dbReference type="SAM" id="MobiDB-lite"/>
    </source>
</evidence>
<dbReference type="CTD" id="146433"/>
<dbReference type="Pfam" id="PF15036">
    <property type="entry name" value="IL34"/>
    <property type="match status" value="1"/>
</dbReference>
<dbReference type="GeneID" id="111851859"/>